<reference evidence="6 7" key="1">
    <citation type="submission" date="2020-08" db="EMBL/GenBank/DDBJ databases">
        <title>Sequencing the genomes of 1000 actinobacteria strains.</title>
        <authorList>
            <person name="Klenk H.-P."/>
        </authorList>
    </citation>
    <scope>NUCLEOTIDE SEQUENCE [LARGE SCALE GENOMIC DNA]</scope>
    <source>
        <strain evidence="6 7">DSM 105784</strain>
    </source>
</reference>
<keyword evidence="7" id="KW-1185">Reference proteome</keyword>
<sequence>MKPLGQYPAAQHVVVHISDTHFLGAGKKLYDQVDTDGNLTRALEQLEQSGIRPEAIVFTGDLADLGEPEAYSRLRSIVEPAAARLGAQVIWVMGNHDERPQYSSLLFDVEATDAPQDRVYDIDGLRIIAFDTTVPGYHHGEMTDAQLEWLADVLSTPAEHGTLLALHHPPVPTPLLWAMEMLELRGQDRLEAVVRGTDVRGILGGHLHFSTHSTFAGVPVSVAAATCYTLALTAKDRLLSGINSDQAMNIVHVYDDRLVHSVVPIGARTEITGFSTDFVEQIEQMTPDQRTAFFSKKTSPFNLGEDPRT</sequence>
<dbReference type="CDD" id="cd07402">
    <property type="entry name" value="MPP_GpdQ"/>
    <property type="match status" value="1"/>
</dbReference>
<dbReference type="Pfam" id="PF00149">
    <property type="entry name" value="Metallophos"/>
    <property type="match status" value="1"/>
</dbReference>
<comment type="caution">
    <text evidence="6">The sequence shown here is derived from an EMBL/GenBank/DDBJ whole genome shotgun (WGS) entry which is preliminary data.</text>
</comment>
<dbReference type="EMBL" id="JACHMJ010000001">
    <property type="protein sequence ID" value="MBB5843845.1"/>
    <property type="molecule type" value="Genomic_DNA"/>
</dbReference>
<keyword evidence="3" id="KW-0408">Iron</keyword>
<evidence type="ECO:0000313" key="6">
    <source>
        <dbReference type="EMBL" id="MBB5843845.1"/>
    </source>
</evidence>
<dbReference type="GO" id="GO:0004112">
    <property type="term" value="F:cyclic-nucleotide phosphodiesterase activity"/>
    <property type="evidence" value="ECO:0007669"/>
    <property type="project" value="InterPro"/>
</dbReference>
<evidence type="ECO:0000256" key="4">
    <source>
        <dbReference type="ARBA" id="ARBA00025742"/>
    </source>
</evidence>
<dbReference type="RefSeq" id="WP_184237305.1">
    <property type="nucleotide sequence ID" value="NZ_JACHMJ010000001.1"/>
</dbReference>
<keyword evidence="1" id="KW-0479">Metal-binding</keyword>
<evidence type="ECO:0000256" key="3">
    <source>
        <dbReference type="ARBA" id="ARBA00023004"/>
    </source>
</evidence>
<name>A0A841AQJ4_9MICO</name>
<dbReference type="GO" id="GO:0046872">
    <property type="term" value="F:metal ion binding"/>
    <property type="evidence" value="ECO:0007669"/>
    <property type="project" value="UniProtKB-KW"/>
</dbReference>
<dbReference type="InterPro" id="IPR029052">
    <property type="entry name" value="Metallo-depent_PP-like"/>
</dbReference>
<accession>A0A841AQJ4</accession>
<dbReference type="PANTHER" id="PTHR42988">
    <property type="entry name" value="PHOSPHOHYDROLASE"/>
    <property type="match status" value="1"/>
</dbReference>
<evidence type="ECO:0000259" key="5">
    <source>
        <dbReference type="Pfam" id="PF00149"/>
    </source>
</evidence>
<dbReference type="PANTHER" id="PTHR42988:SF2">
    <property type="entry name" value="CYCLIC NUCLEOTIDE PHOSPHODIESTERASE CBUA0032-RELATED"/>
    <property type="match status" value="1"/>
</dbReference>
<keyword evidence="2" id="KW-0378">Hydrolase</keyword>
<dbReference type="InterPro" id="IPR004843">
    <property type="entry name" value="Calcineurin-like_PHP"/>
</dbReference>
<dbReference type="Proteomes" id="UP000536685">
    <property type="component" value="Unassembled WGS sequence"/>
</dbReference>
<dbReference type="SUPFAM" id="SSF56300">
    <property type="entry name" value="Metallo-dependent phosphatases"/>
    <property type="match status" value="1"/>
</dbReference>
<evidence type="ECO:0000256" key="1">
    <source>
        <dbReference type="ARBA" id="ARBA00022723"/>
    </source>
</evidence>
<protein>
    <submittedName>
        <fullName evidence="6">3',5'-cyclic AMP phosphodiesterase CpdA</fullName>
    </submittedName>
</protein>
<evidence type="ECO:0000313" key="7">
    <source>
        <dbReference type="Proteomes" id="UP000536685"/>
    </source>
</evidence>
<feature type="domain" description="Calcineurin-like phosphoesterase" evidence="5">
    <location>
        <begin position="14"/>
        <end position="208"/>
    </location>
</feature>
<dbReference type="AlphaFoldDB" id="A0A841AQJ4"/>
<dbReference type="InterPro" id="IPR026575">
    <property type="entry name" value="GpdQ/CpdA-like"/>
</dbReference>
<gene>
    <name evidence="6" type="ORF">HD599_002168</name>
</gene>
<dbReference type="Gene3D" id="3.60.21.10">
    <property type="match status" value="1"/>
</dbReference>
<organism evidence="6 7">
    <name type="scientific">Conyzicola lurida</name>
    <dbReference type="NCBI Taxonomy" id="1172621"/>
    <lineage>
        <taxon>Bacteria</taxon>
        <taxon>Bacillati</taxon>
        <taxon>Actinomycetota</taxon>
        <taxon>Actinomycetes</taxon>
        <taxon>Micrococcales</taxon>
        <taxon>Microbacteriaceae</taxon>
        <taxon>Conyzicola</taxon>
    </lineage>
</organism>
<dbReference type="InterPro" id="IPR050884">
    <property type="entry name" value="CNP_phosphodiesterase-III"/>
</dbReference>
<comment type="similarity">
    <text evidence="4">Belongs to the cyclic nucleotide phosphodiesterase class-III family.</text>
</comment>
<proteinExistence type="inferred from homology"/>
<evidence type="ECO:0000256" key="2">
    <source>
        <dbReference type="ARBA" id="ARBA00022801"/>
    </source>
</evidence>